<keyword evidence="4" id="KW-1185">Reference proteome</keyword>
<feature type="region of interest" description="Disordered" evidence="2">
    <location>
        <begin position="440"/>
        <end position="466"/>
    </location>
</feature>
<dbReference type="OrthoDB" id="3940866at2759"/>
<dbReference type="EMBL" id="MNUE01000009">
    <property type="protein sequence ID" value="OJD36946.1"/>
    <property type="molecule type" value="Genomic_DNA"/>
</dbReference>
<name>A0A1J9R9U1_9PEZI</name>
<feature type="compositionally biased region" description="Acidic residues" evidence="2">
    <location>
        <begin position="453"/>
        <end position="466"/>
    </location>
</feature>
<dbReference type="Proteomes" id="UP000183809">
    <property type="component" value="Unassembled WGS sequence"/>
</dbReference>
<evidence type="ECO:0000313" key="4">
    <source>
        <dbReference type="Proteomes" id="UP000183809"/>
    </source>
</evidence>
<organism evidence="3 4">
    <name type="scientific">Diplodia corticola</name>
    <dbReference type="NCBI Taxonomy" id="236234"/>
    <lineage>
        <taxon>Eukaryota</taxon>
        <taxon>Fungi</taxon>
        <taxon>Dikarya</taxon>
        <taxon>Ascomycota</taxon>
        <taxon>Pezizomycotina</taxon>
        <taxon>Dothideomycetes</taxon>
        <taxon>Dothideomycetes incertae sedis</taxon>
        <taxon>Botryosphaeriales</taxon>
        <taxon>Botryosphaeriaceae</taxon>
        <taxon>Diplodia</taxon>
    </lineage>
</organism>
<proteinExistence type="predicted"/>
<protein>
    <submittedName>
        <fullName evidence="3">Uncharacterized protein</fullName>
    </submittedName>
</protein>
<dbReference type="AlphaFoldDB" id="A0A1J9R9U1"/>
<evidence type="ECO:0000313" key="3">
    <source>
        <dbReference type="EMBL" id="OJD36946.1"/>
    </source>
</evidence>
<evidence type="ECO:0000256" key="1">
    <source>
        <dbReference type="SAM" id="Coils"/>
    </source>
</evidence>
<feature type="coiled-coil region" evidence="1">
    <location>
        <begin position="399"/>
        <end position="430"/>
    </location>
</feature>
<reference evidence="3 4" key="1">
    <citation type="submission" date="2016-10" db="EMBL/GenBank/DDBJ databases">
        <title>Proteomics and genomics reveal pathogen-plant mechanisms compatible with a hemibiotrophic lifestyle of Diplodia corticola.</title>
        <authorList>
            <person name="Fernandes I."/>
            <person name="De Jonge R."/>
            <person name="Van De Peer Y."/>
            <person name="Devreese B."/>
            <person name="Alves A."/>
            <person name="Esteves A.C."/>
        </authorList>
    </citation>
    <scope>NUCLEOTIDE SEQUENCE [LARGE SCALE GENOMIC DNA]</scope>
    <source>
        <strain evidence="3 4">CBS 112549</strain>
    </source>
</reference>
<dbReference type="GeneID" id="31020119"/>
<feature type="compositionally biased region" description="Low complexity" evidence="2">
    <location>
        <begin position="104"/>
        <end position="122"/>
    </location>
</feature>
<comment type="caution">
    <text evidence="3">The sequence shown here is derived from an EMBL/GenBank/DDBJ whole genome shotgun (WGS) entry which is preliminary data.</text>
</comment>
<sequence length="490" mass="53575">MPPPQQLPDRATPRSRTRILADPIFHRAFSFNPTPPTHRGFPTSGGNPIHNNSTPTNDDIAELTIRDIENFTLSYLRNEYSPRPFDHGPVRAHNPAATPITGASSHTLLNNLPTTTTSSPSPGRTMPANPTRWAAIGRCLRSHDPTTNTPTAATLATAATNPSTRRALGDSAQLRTHLVARRAPLASIEQLEAAVKDFSRLGRFSRVRTKLARAGAFAALAARLLRDQALLGALWPPPGPLVLPRDPVARAGRDLQAAGAEVFVRVDALDDYVVRGWAVWKCRWSAGRGVGGLMGKKKRTTTTTTPLGALRVGGQRLHALQIAENPAGACWGHTHREYMAADDLLDIGRGERLVRKIEFTRECNDCGVKHRHEVQLVVGPGEEMPREGELPAYDDLEPLQEQQQEQMEEEDEVAELYAQAEAEAQEQERIQAAVRYEAGYASDAESSSGVESGVDDETDSDLGFEFESELEAESLRPLPLIIPRAILPKP</sequence>
<dbReference type="RefSeq" id="XP_020133206.1">
    <property type="nucleotide sequence ID" value="XM_020279855.1"/>
</dbReference>
<keyword evidence="1" id="KW-0175">Coiled coil</keyword>
<gene>
    <name evidence="3" type="ORF">BKCO1_900033</name>
</gene>
<feature type="region of interest" description="Disordered" evidence="2">
    <location>
        <begin position="98"/>
        <end position="128"/>
    </location>
</feature>
<evidence type="ECO:0000256" key="2">
    <source>
        <dbReference type="SAM" id="MobiDB-lite"/>
    </source>
</evidence>
<accession>A0A1J9R9U1</accession>